<evidence type="ECO:0000256" key="2">
    <source>
        <dbReference type="RuleBase" id="RU000363"/>
    </source>
</evidence>
<dbReference type="PRINTS" id="PR00081">
    <property type="entry name" value="GDHRDH"/>
</dbReference>
<dbReference type="EMBL" id="JAMOIM010000012">
    <property type="protein sequence ID" value="MCW6510001.1"/>
    <property type="molecule type" value="Genomic_DNA"/>
</dbReference>
<keyword evidence="4" id="KW-1185">Reference proteome</keyword>
<dbReference type="SUPFAM" id="SSF51735">
    <property type="entry name" value="NAD(P)-binding Rossmann-fold domains"/>
    <property type="match status" value="1"/>
</dbReference>
<evidence type="ECO:0000256" key="1">
    <source>
        <dbReference type="ARBA" id="ARBA00006484"/>
    </source>
</evidence>
<sequence>MTELRACVTGGSRGIGRAIAAALTAAGHHVTILGRTQATLDAAVAEGAAHAARTVDVAEPDRLAEVVAAGRFDILVNNAGGAETAPFAKTGRADFQRLFDLNVLSAVEASRAALPYMSARGFGRIVNVASTAGLKGYGYISAYVTSKHAVVGLTKALAIELARTGITVNALCPGYTDTDMVATGVDTIMRRTQRSAGEARAHFEASNPMGRLMQPDEVAQAAVWLVHPLSGGVTGQCVVVAGGEL</sequence>
<accession>A0AA41YZ70</accession>
<dbReference type="PRINTS" id="PR00080">
    <property type="entry name" value="SDRFAMILY"/>
</dbReference>
<dbReference type="PANTHER" id="PTHR42879">
    <property type="entry name" value="3-OXOACYL-(ACYL-CARRIER-PROTEIN) REDUCTASE"/>
    <property type="match status" value="1"/>
</dbReference>
<dbReference type="GO" id="GO:0032787">
    <property type="term" value="P:monocarboxylic acid metabolic process"/>
    <property type="evidence" value="ECO:0007669"/>
    <property type="project" value="UniProtKB-ARBA"/>
</dbReference>
<dbReference type="AlphaFoldDB" id="A0AA41YZ70"/>
<dbReference type="Proteomes" id="UP001165667">
    <property type="component" value="Unassembled WGS sequence"/>
</dbReference>
<dbReference type="InterPro" id="IPR036291">
    <property type="entry name" value="NAD(P)-bd_dom_sf"/>
</dbReference>
<proteinExistence type="inferred from homology"/>
<dbReference type="PROSITE" id="PS00061">
    <property type="entry name" value="ADH_SHORT"/>
    <property type="match status" value="1"/>
</dbReference>
<dbReference type="Pfam" id="PF00106">
    <property type="entry name" value="adh_short"/>
    <property type="match status" value="1"/>
</dbReference>
<dbReference type="RefSeq" id="WP_282586368.1">
    <property type="nucleotide sequence ID" value="NZ_JAMOIM010000012.1"/>
</dbReference>
<dbReference type="PANTHER" id="PTHR42879:SF2">
    <property type="entry name" value="3-OXOACYL-[ACYL-CARRIER-PROTEIN] REDUCTASE FABG"/>
    <property type="match status" value="1"/>
</dbReference>
<dbReference type="Gene3D" id="3.40.50.720">
    <property type="entry name" value="NAD(P)-binding Rossmann-like Domain"/>
    <property type="match status" value="1"/>
</dbReference>
<reference evidence="3" key="1">
    <citation type="submission" date="2022-05" db="EMBL/GenBank/DDBJ databases">
        <authorList>
            <person name="Pankratov T."/>
        </authorList>
    </citation>
    <scope>NUCLEOTIDE SEQUENCE</scope>
    <source>
        <strain evidence="3">BP6-180914</strain>
    </source>
</reference>
<dbReference type="CDD" id="cd05233">
    <property type="entry name" value="SDR_c"/>
    <property type="match status" value="1"/>
</dbReference>
<dbReference type="FunFam" id="3.40.50.720:FF:000084">
    <property type="entry name" value="Short-chain dehydrogenase reductase"/>
    <property type="match status" value="1"/>
</dbReference>
<comment type="caution">
    <text evidence="3">The sequence shown here is derived from an EMBL/GenBank/DDBJ whole genome shotgun (WGS) entry which is preliminary data.</text>
</comment>
<name>A0AA41YZ70_9HYPH</name>
<gene>
    <name evidence="3" type="ORF">M8523_18435</name>
</gene>
<dbReference type="InterPro" id="IPR020904">
    <property type="entry name" value="Sc_DH/Rdtase_CS"/>
</dbReference>
<evidence type="ECO:0000313" key="4">
    <source>
        <dbReference type="Proteomes" id="UP001165667"/>
    </source>
</evidence>
<comment type="similarity">
    <text evidence="1 2">Belongs to the short-chain dehydrogenases/reductases (SDR) family.</text>
</comment>
<dbReference type="InterPro" id="IPR002347">
    <property type="entry name" value="SDR_fam"/>
</dbReference>
<organism evidence="3 4">
    <name type="scientific">Lichenifustis flavocetrariae</name>
    <dbReference type="NCBI Taxonomy" id="2949735"/>
    <lineage>
        <taxon>Bacteria</taxon>
        <taxon>Pseudomonadati</taxon>
        <taxon>Pseudomonadota</taxon>
        <taxon>Alphaproteobacteria</taxon>
        <taxon>Hyphomicrobiales</taxon>
        <taxon>Lichenihabitantaceae</taxon>
        <taxon>Lichenifustis</taxon>
    </lineage>
</organism>
<protein>
    <submittedName>
        <fullName evidence="3">SDR family oxidoreductase</fullName>
    </submittedName>
</protein>
<dbReference type="InterPro" id="IPR050259">
    <property type="entry name" value="SDR"/>
</dbReference>
<evidence type="ECO:0000313" key="3">
    <source>
        <dbReference type="EMBL" id="MCW6510001.1"/>
    </source>
</evidence>